<proteinExistence type="predicted"/>
<comment type="caution">
    <text evidence="1">The sequence shown here is derived from an EMBL/GenBank/DDBJ whole genome shotgun (WGS) entry which is preliminary data.</text>
</comment>
<reference evidence="1" key="1">
    <citation type="journal article" date="2015" name="Nature">
        <title>Complex archaea that bridge the gap between prokaryotes and eukaryotes.</title>
        <authorList>
            <person name="Spang A."/>
            <person name="Saw J.H."/>
            <person name="Jorgensen S.L."/>
            <person name="Zaremba-Niedzwiedzka K."/>
            <person name="Martijn J."/>
            <person name="Lind A.E."/>
            <person name="van Eijk R."/>
            <person name="Schleper C."/>
            <person name="Guy L."/>
            <person name="Ettema T.J."/>
        </authorList>
    </citation>
    <scope>NUCLEOTIDE SEQUENCE</scope>
</reference>
<evidence type="ECO:0000313" key="1">
    <source>
        <dbReference type="EMBL" id="KKL23223.1"/>
    </source>
</evidence>
<protein>
    <recommendedName>
        <fullName evidence="2">Capsid protein</fullName>
    </recommendedName>
</protein>
<name>A0A0F9EGZ8_9ZZZZ</name>
<gene>
    <name evidence="1" type="ORF">LCGC14_2427540</name>
</gene>
<organism evidence="1">
    <name type="scientific">marine sediment metagenome</name>
    <dbReference type="NCBI Taxonomy" id="412755"/>
    <lineage>
        <taxon>unclassified sequences</taxon>
        <taxon>metagenomes</taxon>
        <taxon>ecological metagenomes</taxon>
    </lineage>
</organism>
<accession>A0A0F9EGZ8</accession>
<evidence type="ECO:0008006" key="2">
    <source>
        <dbReference type="Google" id="ProtNLM"/>
    </source>
</evidence>
<dbReference type="AlphaFoldDB" id="A0A0F9EGZ8"/>
<sequence>MVTSTEMTVGTSHANFTPTVWSKDTQDAIEHEEVVSKLVSTKLEAQLSIGRTINIPHRSNLTTQTKTEGLGSTINWQAVTDGSDSVTVSTFEYAAQLLNAVVAVQSNYDERIRITHAIGYALMRGIETTITSLFTTFSQITGTYGADPDDAVLRRSWQYLADQSVDTGAAWVFGPAATAALFGNDKFTSRDFIDGKSAIETAKLTDLYSYPVFHSNLLNNPATGQTACTLLHPDQVILIRQIQPTVREQFQINNLADGIVAYDLYRLRKLRFRLRRLRLTRRLLRVVIFSESSSERPRKGVI</sequence>
<dbReference type="EMBL" id="LAZR01037054">
    <property type="protein sequence ID" value="KKL23223.1"/>
    <property type="molecule type" value="Genomic_DNA"/>
</dbReference>